<reference evidence="4" key="1">
    <citation type="submission" date="2017-04" db="EMBL/GenBank/DDBJ databases">
        <authorList>
            <person name="Varghese N."/>
            <person name="Submissions S."/>
        </authorList>
    </citation>
    <scope>NUCLEOTIDE SEQUENCE [LARGE SCALE GENOMIC DNA]</scope>
    <source>
        <strain evidence="4">USBA 82</strain>
    </source>
</reference>
<feature type="chain" id="PRO_5012575471" evidence="2">
    <location>
        <begin position="24"/>
        <end position="600"/>
    </location>
</feature>
<proteinExistence type="predicted"/>
<keyword evidence="4" id="KW-1185">Reference proteome</keyword>
<dbReference type="AlphaFoldDB" id="A0A1X7J8R0"/>
<dbReference type="EMBL" id="FXBB01000009">
    <property type="protein sequence ID" value="SMG23681.1"/>
    <property type="molecule type" value="Genomic_DNA"/>
</dbReference>
<evidence type="ECO:0000313" key="3">
    <source>
        <dbReference type="EMBL" id="SMG23681.1"/>
    </source>
</evidence>
<feature type="compositionally biased region" description="Acidic residues" evidence="1">
    <location>
        <begin position="566"/>
        <end position="579"/>
    </location>
</feature>
<protein>
    <submittedName>
        <fullName evidence="3">Uncharacterized protein</fullName>
    </submittedName>
</protein>
<feature type="compositionally biased region" description="Basic and acidic residues" evidence="1">
    <location>
        <begin position="549"/>
        <end position="565"/>
    </location>
</feature>
<feature type="region of interest" description="Disordered" evidence="1">
    <location>
        <begin position="549"/>
        <end position="600"/>
    </location>
</feature>
<evidence type="ECO:0000256" key="1">
    <source>
        <dbReference type="SAM" id="MobiDB-lite"/>
    </source>
</evidence>
<feature type="signal peptide" evidence="2">
    <location>
        <begin position="1"/>
        <end position="23"/>
    </location>
</feature>
<name>A0A1X7J8R0_9BACT</name>
<accession>A0A1X7J8R0</accession>
<dbReference type="Proteomes" id="UP000193355">
    <property type="component" value="Unassembled WGS sequence"/>
</dbReference>
<keyword evidence="2" id="KW-0732">Signal</keyword>
<sequence length="600" mass="68105">MKLLVLSTLLISLCTPLSGTSEAQGIALPWKKEHVDALRVFQFLNYIDFGLAEAIETEDSLVLARQYDTLASNLDLAIVRDEQVIRVIESLGRQVDRTETNRLTQQVEQIFSSRLFEAIYRSTTPTVSTEKAILSRVPLMGAPWYDYRRHRPIYTDKMRGKIALTDGQLRELTEIRKDMLRISWELFGKYDVGKSERLTEREMDRFVAVIAEDDPALRARQLKRLLQDQPAFDSFPPFWFYSGMAELEGDGDRGYASTCMDKYGSSYRDIFKKDPLLAMAATARLSLTPKNNRVQRLRNLDQVKSNCAASDWQYYLLAAVVQGEMGIIHQAREDLQRNIDNGHQISLCTRALASILYSARDIRGFGSIMSKAIESPKVKTGDILSMASQCDSPKCKEWLKEEIFRMSLTVAGVEEKCVRLEVPEGWIDFPCSMDVSVQWSDDEPGWTASLPSTALAVLPKGKEDEENRLLETPALEKDPGLPERLTATIEHPLFTIQTGWELNPPEEGMTRDILIGLGRAFPFYRPEAGSYRLIWFSVGNGPIHRYEPEPEARETIQEEPAKEEQTETEEPELPQEEPLSEDKGPSPERGDDPLSEDHIT</sequence>
<gene>
    <name evidence="3" type="ORF">SAMN06275492_10960</name>
</gene>
<organism evidence="3 4">
    <name type="scientific">Dethiosulfovibrio salsuginis</name>
    <dbReference type="NCBI Taxonomy" id="561720"/>
    <lineage>
        <taxon>Bacteria</taxon>
        <taxon>Thermotogati</taxon>
        <taxon>Synergistota</taxon>
        <taxon>Synergistia</taxon>
        <taxon>Synergistales</taxon>
        <taxon>Dethiosulfovibrionaceae</taxon>
        <taxon>Dethiosulfovibrio</taxon>
    </lineage>
</organism>
<feature type="compositionally biased region" description="Basic and acidic residues" evidence="1">
    <location>
        <begin position="580"/>
        <end position="600"/>
    </location>
</feature>
<dbReference type="OrthoDB" id="966at2"/>
<evidence type="ECO:0000256" key="2">
    <source>
        <dbReference type="SAM" id="SignalP"/>
    </source>
</evidence>
<dbReference type="RefSeq" id="WP_085544281.1">
    <property type="nucleotide sequence ID" value="NZ_FXBB01000009.1"/>
</dbReference>
<evidence type="ECO:0000313" key="4">
    <source>
        <dbReference type="Proteomes" id="UP000193355"/>
    </source>
</evidence>
<dbReference type="STRING" id="561720.SAMN06275492_10960"/>